<accession>A0AAV7R2D2</accession>
<keyword evidence="3" id="KW-1185">Reference proteome</keyword>
<dbReference type="Proteomes" id="UP001066276">
    <property type="component" value="Chromosome 6"/>
</dbReference>
<evidence type="ECO:0000256" key="1">
    <source>
        <dbReference type="SAM" id="MobiDB-lite"/>
    </source>
</evidence>
<dbReference type="EMBL" id="JANPWB010000010">
    <property type="protein sequence ID" value="KAJ1145832.1"/>
    <property type="molecule type" value="Genomic_DNA"/>
</dbReference>
<organism evidence="2 3">
    <name type="scientific">Pleurodeles waltl</name>
    <name type="common">Iberian ribbed newt</name>
    <dbReference type="NCBI Taxonomy" id="8319"/>
    <lineage>
        <taxon>Eukaryota</taxon>
        <taxon>Metazoa</taxon>
        <taxon>Chordata</taxon>
        <taxon>Craniata</taxon>
        <taxon>Vertebrata</taxon>
        <taxon>Euteleostomi</taxon>
        <taxon>Amphibia</taxon>
        <taxon>Batrachia</taxon>
        <taxon>Caudata</taxon>
        <taxon>Salamandroidea</taxon>
        <taxon>Salamandridae</taxon>
        <taxon>Pleurodelinae</taxon>
        <taxon>Pleurodeles</taxon>
    </lineage>
</organism>
<proteinExistence type="predicted"/>
<sequence>MHGLLKYMAGHVLSQYLLIQGAVDLHATGCTAIPMIPQPSSTSLLDTWRWIRSSEGRQMEPDPARTVTSMRIKGASTAWRTAALAEVHGEGCTSRDQRRRRNINDPGTWDKNQPPCRCKMVYYLSPGGHSVIFIPSSRTRPSSGVLSTL</sequence>
<comment type="caution">
    <text evidence="2">The sequence shown here is derived from an EMBL/GenBank/DDBJ whole genome shotgun (WGS) entry which is preliminary data.</text>
</comment>
<name>A0AAV7R2D2_PLEWA</name>
<feature type="region of interest" description="Disordered" evidence="1">
    <location>
        <begin position="90"/>
        <end position="110"/>
    </location>
</feature>
<reference evidence="2" key="1">
    <citation type="journal article" date="2022" name="bioRxiv">
        <title>Sequencing and chromosome-scale assembly of the giantPleurodeles waltlgenome.</title>
        <authorList>
            <person name="Brown T."/>
            <person name="Elewa A."/>
            <person name="Iarovenko S."/>
            <person name="Subramanian E."/>
            <person name="Araus A.J."/>
            <person name="Petzold A."/>
            <person name="Susuki M."/>
            <person name="Suzuki K.-i.T."/>
            <person name="Hayashi T."/>
            <person name="Toyoda A."/>
            <person name="Oliveira C."/>
            <person name="Osipova E."/>
            <person name="Leigh N.D."/>
            <person name="Simon A."/>
            <person name="Yun M.H."/>
        </authorList>
    </citation>
    <scope>NUCLEOTIDE SEQUENCE</scope>
    <source>
        <strain evidence="2">20211129_DDA</strain>
        <tissue evidence="2">Liver</tissue>
    </source>
</reference>
<gene>
    <name evidence="2" type="ORF">NDU88_012115</name>
</gene>
<dbReference type="AlphaFoldDB" id="A0AAV7R2D2"/>
<evidence type="ECO:0000313" key="2">
    <source>
        <dbReference type="EMBL" id="KAJ1145832.1"/>
    </source>
</evidence>
<protein>
    <submittedName>
        <fullName evidence="2">Uncharacterized protein</fullName>
    </submittedName>
</protein>
<evidence type="ECO:0000313" key="3">
    <source>
        <dbReference type="Proteomes" id="UP001066276"/>
    </source>
</evidence>